<dbReference type="EMBL" id="LR798284">
    <property type="protein sequence ID" value="CAB5220453.1"/>
    <property type="molecule type" value="Genomic_DNA"/>
</dbReference>
<evidence type="ECO:0000313" key="1">
    <source>
        <dbReference type="EMBL" id="CAB5220453.1"/>
    </source>
</evidence>
<gene>
    <name evidence="1" type="ORF">UFOVP236_61</name>
</gene>
<proteinExistence type="predicted"/>
<reference evidence="1" key="1">
    <citation type="submission" date="2020-05" db="EMBL/GenBank/DDBJ databases">
        <authorList>
            <person name="Chiriac C."/>
            <person name="Salcher M."/>
            <person name="Ghai R."/>
            <person name="Kavagutti S V."/>
        </authorList>
    </citation>
    <scope>NUCLEOTIDE SEQUENCE</scope>
</reference>
<accession>A0A6J7WZL6</accession>
<protein>
    <submittedName>
        <fullName evidence="1">Uncharacterized protein</fullName>
    </submittedName>
</protein>
<organism evidence="1">
    <name type="scientific">uncultured Caudovirales phage</name>
    <dbReference type="NCBI Taxonomy" id="2100421"/>
    <lineage>
        <taxon>Viruses</taxon>
        <taxon>Duplodnaviria</taxon>
        <taxon>Heunggongvirae</taxon>
        <taxon>Uroviricota</taxon>
        <taxon>Caudoviricetes</taxon>
        <taxon>Peduoviridae</taxon>
        <taxon>Maltschvirus</taxon>
        <taxon>Maltschvirus maltsch</taxon>
    </lineage>
</organism>
<sequence length="184" mass="20978">MSITQYEQDGFRVEVGICFDPPNPREWDNVGKVALVNRCRYNFGDELLDADEIKIILTSRSHYIALPIYMYDHSGITINTTGFSCPWDSGIVGVIYVDKARAVKEWGNRYCSKGVRRKAKECLRAEINELDKFVSGQVYEWTVFNSRNEWVDSCGGFYCSIDETLAEGKAALEFCVQQQTKRAA</sequence>
<name>A0A6J7WZL6_9CAUD</name>